<sequence length="31" mass="3164">MMNVVILDTGCANLSSVKSAVAPRLHPGGQP</sequence>
<feature type="non-terminal residue" evidence="1">
    <location>
        <position position="31"/>
    </location>
</feature>
<protein>
    <recommendedName>
        <fullName evidence="3">Imidazole glycerol phosphate synthase subunit HisH</fullName>
    </recommendedName>
</protein>
<gene>
    <name evidence="1" type="ORF">LTSEUGA_3046</name>
</gene>
<evidence type="ECO:0000313" key="1">
    <source>
        <dbReference type="EMBL" id="EHC90620.1"/>
    </source>
</evidence>
<proteinExistence type="predicted"/>
<dbReference type="EMBL" id="AFCV01000773">
    <property type="protein sequence ID" value="EHC90620.1"/>
    <property type="molecule type" value="Genomic_DNA"/>
</dbReference>
<evidence type="ECO:0000313" key="2">
    <source>
        <dbReference type="Proteomes" id="UP000003915"/>
    </source>
</evidence>
<name>A0A6C8H226_SALET</name>
<evidence type="ECO:0008006" key="3">
    <source>
        <dbReference type="Google" id="ProtNLM"/>
    </source>
</evidence>
<organism evidence="1 2">
    <name type="scientific">Salmonella enterica subsp. enterica serovar Uganda str. R8-3404</name>
    <dbReference type="NCBI Taxonomy" id="913083"/>
    <lineage>
        <taxon>Bacteria</taxon>
        <taxon>Pseudomonadati</taxon>
        <taxon>Pseudomonadota</taxon>
        <taxon>Gammaproteobacteria</taxon>
        <taxon>Enterobacterales</taxon>
        <taxon>Enterobacteriaceae</taxon>
        <taxon>Salmonella</taxon>
    </lineage>
</organism>
<dbReference type="Proteomes" id="UP000003915">
    <property type="component" value="Unassembled WGS sequence"/>
</dbReference>
<comment type="caution">
    <text evidence="1">The sequence shown here is derived from an EMBL/GenBank/DDBJ whole genome shotgun (WGS) entry which is preliminary data.</text>
</comment>
<accession>A0A6C8H226</accession>
<dbReference type="AlphaFoldDB" id="A0A6C8H226"/>
<reference evidence="1 2" key="1">
    <citation type="journal article" date="2011" name="BMC Genomics">
        <title>Genome sequencing reveals diversification of virulence factor content and possible host adaptation in distinct subpopulations of Salmonella enterica.</title>
        <authorList>
            <person name="den Bakker H.C."/>
            <person name="Moreno Switt A.I."/>
            <person name="Govoni G."/>
            <person name="Cummings C.A."/>
            <person name="Ranieri M.L."/>
            <person name="Degoricija L."/>
            <person name="Hoelzer K."/>
            <person name="Rodriguez-Rivera L.D."/>
            <person name="Brown S."/>
            <person name="Bolchacova E."/>
            <person name="Furtado M.R."/>
            <person name="Wiedmann M."/>
        </authorList>
    </citation>
    <scope>NUCLEOTIDE SEQUENCE [LARGE SCALE GENOMIC DNA]</scope>
    <source>
        <strain evidence="1 2">R8-3404</strain>
    </source>
</reference>